<accession>A0A4Y6GNH2</accession>
<dbReference type="AlphaFoldDB" id="A0A4Y6GNH2"/>
<evidence type="ECO:0000313" key="1">
    <source>
        <dbReference type="EMBL" id="QDF43937.1"/>
    </source>
</evidence>
<gene>
    <name evidence="1" type="primary">DGS</name>
</gene>
<keyword evidence="1" id="KW-0456">Lyase</keyword>
<dbReference type="EC" id="4.2.3.93" evidence="1"/>
<reference evidence="1" key="1">
    <citation type="submission" date="2019-04" db="EMBL/GenBank/DDBJ databases">
        <authorList>
            <person name="Islam M.R."/>
            <person name="Banu S."/>
        </authorList>
    </citation>
    <scope>NUCLEOTIDE SEQUENCE</scope>
    <source>
        <strain evidence="1">TDF-2</strain>
    </source>
</reference>
<organism evidence="1">
    <name type="scientific">Aquilaria malaccensis</name>
    <dbReference type="NCBI Taxonomy" id="223753"/>
    <lineage>
        <taxon>Eukaryota</taxon>
        <taxon>Viridiplantae</taxon>
        <taxon>Streptophyta</taxon>
        <taxon>Embryophyta</taxon>
        <taxon>Tracheophyta</taxon>
        <taxon>Spermatophyta</taxon>
        <taxon>Magnoliopsida</taxon>
        <taxon>eudicotyledons</taxon>
        <taxon>Gunneridae</taxon>
        <taxon>Pentapetalae</taxon>
        <taxon>rosids</taxon>
        <taxon>malvids</taxon>
        <taxon>Malvales</taxon>
        <taxon>Thymelaeaceae</taxon>
        <taxon>Aquilaria</taxon>
    </lineage>
</organism>
<name>A0A4Y6GNH2_9ROSI</name>
<proteinExistence type="evidence at transcript level"/>
<dbReference type="EMBL" id="MK751303">
    <property type="protein sequence ID" value="QDF43937.1"/>
    <property type="molecule type" value="mRNA"/>
</dbReference>
<sequence>MKLVIMQFLQLSFDLRLKMISNAQTNDFVSQLDLAWKITCFNYQQVSHFLFQLLMFFKDAVVIFQEVGRMSEEKVPPNVLLVIGISAANIFGGRT</sequence>
<dbReference type="GO" id="GO:0016829">
    <property type="term" value="F:lyase activity"/>
    <property type="evidence" value="ECO:0007669"/>
    <property type="project" value="UniProtKB-KW"/>
</dbReference>
<protein>
    <submittedName>
        <fullName evidence="1">Delta-guaiene synthase</fullName>
        <ecNumber evidence="1">4.2.3.93</ecNumber>
    </submittedName>
</protein>